<evidence type="ECO:0000313" key="3">
    <source>
        <dbReference type="EMBL" id="OPF19789.1"/>
    </source>
</evidence>
<protein>
    <submittedName>
        <fullName evidence="3">Uncharacterized protein</fullName>
    </submittedName>
</protein>
<dbReference type="AlphaFoldDB" id="A0A1V4BYH9"/>
<gene>
    <name evidence="3" type="ORF">B1L04_03125</name>
</gene>
<sequence>MGPLTTEKYRQGDDSEIVKVVQSCRSVRQGEERLKAIEREIDTYKARLALATRDNPQATWVPASGLYELAGQRKQALYQQLSQLKTKRYELGARWSPSGYIPPPPLSREAAYQQALKTLGGAAYVEAERKVASAAQHLEDTRTRLEHHGQQRKSRVLQRLLPHQNELKKQCQAALATYKQVELEFQALKSHLEHPNNRAILKAITRQSLKQERRRQQQLAQLAKTEAVLQDEIKALQQYQQELRCLGAEKLAVRAESPTPHAQAALADLDQYQAQLRAARSRLAEPQRERGPHRSPARE</sequence>
<dbReference type="Proteomes" id="UP000189835">
    <property type="component" value="Unassembled WGS sequence"/>
</dbReference>
<evidence type="ECO:0000256" key="1">
    <source>
        <dbReference type="SAM" id="Coils"/>
    </source>
</evidence>
<keyword evidence="1" id="KW-0175">Coiled coil</keyword>
<feature type="compositionally biased region" description="Basic and acidic residues" evidence="2">
    <location>
        <begin position="282"/>
        <end position="299"/>
    </location>
</feature>
<evidence type="ECO:0000313" key="4">
    <source>
        <dbReference type="Proteomes" id="UP000189835"/>
    </source>
</evidence>
<comment type="caution">
    <text evidence="3">The sequence shown here is derived from an EMBL/GenBank/DDBJ whole genome shotgun (WGS) entry which is preliminary data.</text>
</comment>
<feature type="region of interest" description="Disordered" evidence="2">
    <location>
        <begin position="277"/>
        <end position="299"/>
    </location>
</feature>
<reference evidence="3 4" key="1">
    <citation type="submission" date="2017-02" db="EMBL/GenBank/DDBJ databases">
        <title>Genome sequence of Microcystis aeruginosa KW.</title>
        <authorList>
            <person name="Oh H.-M."/>
            <person name="Ahn C.-Y."/>
            <person name="Jeong H."/>
            <person name="Srivastava A."/>
            <person name="Lee H.-G."/>
            <person name="Kang S.-R."/>
        </authorList>
    </citation>
    <scope>NUCLEOTIDE SEQUENCE [LARGE SCALE GENOMIC DNA]</scope>
    <source>
        <strain evidence="3 4">KW</strain>
    </source>
</reference>
<evidence type="ECO:0000256" key="2">
    <source>
        <dbReference type="SAM" id="MobiDB-lite"/>
    </source>
</evidence>
<feature type="coiled-coil region" evidence="1">
    <location>
        <begin position="27"/>
        <end position="54"/>
    </location>
</feature>
<name>A0A1V4BYH9_MICAE</name>
<proteinExistence type="predicted"/>
<accession>A0A1V4BYH9</accession>
<organism evidence="3 4">
    <name type="scientific">Microcystis aeruginosa KW</name>
    <dbReference type="NCBI Taxonomy" id="1960155"/>
    <lineage>
        <taxon>Bacteria</taxon>
        <taxon>Bacillati</taxon>
        <taxon>Cyanobacteriota</taxon>
        <taxon>Cyanophyceae</taxon>
        <taxon>Oscillatoriophycideae</taxon>
        <taxon>Chroococcales</taxon>
        <taxon>Microcystaceae</taxon>
        <taxon>Microcystis</taxon>
    </lineage>
</organism>
<dbReference type="EMBL" id="MVGR01000002">
    <property type="protein sequence ID" value="OPF19789.1"/>
    <property type="molecule type" value="Genomic_DNA"/>
</dbReference>